<organism evidence="1 2">
    <name type="scientific">Gillisia lutea</name>
    <dbReference type="NCBI Taxonomy" id="2909668"/>
    <lineage>
        <taxon>Bacteria</taxon>
        <taxon>Pseudomonadati</taxon>
        <taxon>Bacteroidota</taxon>
        <taxon>Flavobacteriia</taxon>
        <taxon>Flavobacteriales</taxon>
        <taxon>Flavobacteriaceae</taxon>
        <taxon>Gillisia</taxon>
    </lineage>
</organism>
<proteinExistence type="predicted"/>
<evidence type="ECO:0000313" key="1">
    <source>
        <dbReference type="EMBL" id="MCF4100718.1"/>
    </source>
</evidence>
<reference evidence="1" key="1">
    <citation type="submission" date="2022-01" db="EMBL/GenBank/DDBJ databases">
        <title>Gillisia lutea sp. nov., isolated from marine plastic residues from the Malvarosa beach (Valencia, Spain).</title>
        <authorList>
            <person name="Vidal-Verdu A."/>
            <person name="Molina-Menor E."/>
            <person name="Satari L."/>
            <person name="Pascual J."/>
            <person name="Pereto J."/>
            <person name="Porcar M."/>
        </authorList>
    </citation>
    <scope>NUCLEOTIDE SEQUENCE</scope>
    <source>
        <strain evidence="1">M10.2A</strain>
    </source>
</reference>
<protein>
    <recommendedName>
        <fullName evidence="3">Phenylalanyl-tRNA synthetase subunit alpha</fullName>
    </recommendedName>
</protein>
<name>A0ABS9ECX3_9FLAO</name>
<evidence type="ECO:0000313" key="2">
    <source>
        <dbReference type="Proteomes" id="UP001179363"/>
    </source>
</evidence>
<dbReference type="RefSeq" id="WP_236132855.1">
    <property type="nucleotide sequence ID" value="NZ_JAKGTH010000006.1"/>
</dbReference>
<comment type="caution">
    <text evidence="1">The sequence shown here is derived from an EMBL/GenBank/DDBJ whole genome shotgun (WGS) entry which is preliminary data.</text>
</comment>
<dbReference type="Proteomes" id="UP001179363">
    <property type="component" value="Unassembled WGS sequence"/>
</dbReference>
<keyword evidence="2" id="KW-1185">Reference proteome</keyword>
<accession>A0ABS9ECX3</accession>
<dbReference type="EMBL" id="JAKGTH010000006">
    <property type="protein sequence ID" value="MCF4100718.1"/>
    <property type="molecule type" value="Genomic_DNA"/>
</dbReference>
<evidence type="ECO:0008006" key="3">
    <source>
        <dbReference type="Google" id="ProtNLM"/>
    </source>
</evidence>
<gene>
    <name evidence="1" type="ORF">L1I30_03465</name>
</gene>
<sequence>MKKDIEIPEVNNVFIAAVREQHEEYKTMDWNTYIINDTNEALEVVLIVSKGYDSKDATAIMRHTIKVLPAKSYAKIEFLQEDVLKLNNEFAVTYFVGSKMHEKTFLFRAKSIKESKLRELPIIPKLGILAE</sequence>